<dbReference type="SMART" id="SM00178">
    <property type="entry name" value="SAR"/>
    <property type="match status" value="1"/>
</dbReference>
<dbReference type="InterPro" id="IPR045872">
    <property type="entry name" value="Arf1-5-like"/>
</dbReference>
<keyword evidence="11" id="KW-0328">Glycosyltransferase</keyword>
<evidence type="ECO:0000256" key="1">
    <source>
        <dbReference type="ARBA" id="ARBA00002045"/>
    </source>
</evidence>
<comment type="catalytic activity">
    <reaction evidence="25">
        <text>D-glucose 6-phosphate + UDP-alpha-D-glucose = alpha,alpha-trehalose 6-phosphate + UDP + H(+)</text>
        <dbReference type="Rhea" id="RHEA:18889"/>
        <dbReference type="ChEBI" id="CHEBI:15378"/>
        <dbReference type="ChEBI" id="CHEBI:58223"/>
        <dbReference type="ChEBI" id="CHEBI:58429"/>
        <dbReference type="ChEBI" id="CHEBI:58885"/>
        <dbReference type="ChEBI" id="CHEBI:61548"/>
        <dbReference type="EC" id="2.4.1.15"/>
    </reaction>
</comment>
<comment type="similarity">
    <text evidence="3">In the N-terminal section; belongs to the glycosyltransferase 20 family.</text>
</comment>
<evidence type="ECO:0000313" key="33">
    <source>
        <dbReference type="WBParaSite" id="TCONS_00015316.p1"/>
    </source>
</evidence>
<evidence type="ECO:0000256" key="10">
    <source>
        <dbReference type="ARBA" id="ARBA00022553"/>
    </source>
</evidence>
<keyword evidence="20" id="KW-0449">Lipoprotein</keyword>
<comment type="similarity">
    <text evidence="4">In the C-terminal section; belongs to the gob-1 trehalose phosphatase family.</text>
</comment>
<dbReference type="PROSITE" id="PS51417">
    <property type="entry name" value="ARF"/>
    <property type="match status" value="1"/>
</dbReference>
<evidence type="ECO:0000256" key="18">
    <source>
        <dbReference type="ARBA" id="ARBA00023134"/>
    </source>
</evidence>
<keyword evidence="18 27" id="KW-0342">GTP-binding</keyword>
<evidence type="ECO:0000256" key="4">
    <source>
        <dbReference type="ARBA" id="ARBA00006107"/>
    </source>
</evidence>
<dbReference type="SMART" id="SM00173">
    <property type="entry name" value="RAS"/>
    <property type="match status" value="1"/>
</dbReference>
<dbReference type="SUPFAM" id="SSF53756">
    <property type="entry name" value="UDP-Glycosyltransferase/glycogen phosphorylase"/>
    <property type="match status" value="1"/>
</dbReference>
<comment type="similarity">
    <text evidence="5">Belongs to the small GTPase superfamily. Rab family.</text>
</comment>
<evidence type="ECO:0000256" key="19">
    <source>
        <dbReference type="ARBA" id="ARBA00023136"/>
    </source>
</evidence>
<evidence type="ECO:0000256" key="13">
    <source>
        <dbReference type="ARBA" id="ARBA00022707"/>
    </source>
</evidence>
<dbReference type="GO" id="GO:0005794">
    <property type="term" value="C:Golgi apparatus"/>
    <property type="evidence" value="ECO:0007669"/>
    <property type="project" value="UniProtKB-SubCell"/>
</dbReference>
<evidence type="ECO:0000256" key="6">
    <source>
        <dbReference type="ARBA" id="ARBA00010290"/>
    </source>
</evidence>
<dbReference type="GO" id="GO:0005525">
    <property type="term" value="F:GTP binding"/>
    <property type="evidence" value="ECO:0007669"/>
    <property type="project" value="UniProtKB-KW"/>
</dbReference>
<dbReference type="InterPro" id="IPR001830">
    <property type="entry name" value="Glyco_trans_20"/>
</dbReference>
<dbReference type="InterPro" id="IPR001806">
    <property type="entry name" value="Small_GTPase"/>
</dbReference>
<evidence type="ECO:0000256" key="29">
    <source>
        <dbReference type="SAM" id="MobiDB-lite"/>
    </source>
</evidence>
<dbReference type="WBParaSite" id="TCONS_00015316.p1">
    <property type="protein sequence ID" value="TCONS_00015316.p1"/>
    <property type="gene ID" value="XLOC_009496"/>
</dbReference>
<dbReference type="InterPro" id="IPR041064">
    <property type="entry name" value="T6PP_helical"/>
</dbReference>
<keyword evidence="28" id="KW-0460">Magnesium</keyword>
<dbReference type="Pfam" id="PF00071">
    <property type="entry name" value="Ras"/>
    <property type="match status" value="1"/>
</dbReference>
<keyword evidence="14 27" id="KW-0547">Nucleotide-binding</keyword>
<dbReference type="GO" id="GO:0046872">
    <property type="term" value="F:metal ion binding"/>
    <property type="evidence" value="ECO:0007669"/>
    <property type="project" value="UniProtKB-KW"/>
</dbReference>
<feature type="binding site" evidence="27">
    <location>
        <begin position="1799"/>
        <end position="1806"/>
    </location>
    <ligand>
        <name>GTP</name>
        <dbReference type="ChEBI" id="CHEBI:37565"/>
    </ligand>
</feature>
<dbReference type="SUPFAM" id="SSF56784">
    <property type="entry name" value="HAD-like"/>
    <property type="match status" value="1"/>
</dbReference>
<keyword evidence="32" id="KW-1185">Reference proteome</keyword>
<evidence type="ECO:0000256" key="28">
    <source>
        <dbReference type="PIRSR" id="PIRSR606689-2"/>
    </source>
</evidence>
<dbReference type="CDD" id="cd04150">
    <property type="entry name" value="Arf1_5_like"/>
    <property type="match status" value="1"/>
</dbReference>
<keyword evidence="17" id="KW-0333">Golgi apparatus</keyword>
<dbReference type="SMART" id="SM00174">
    <property type="entry name" value="RHO"/>
    <property type="match status" value="1"/>
</dbReference>
<dbReference type="GO" id="GO:0005829">
    <property type="term" value="C:cytosol"/>
    <property type="evidence" value="ECO:0007669"/>
    <property type="project" value="TreeGrafter"/>
</dbReference>
<organism evidence="32 33">
    <name type="scientific">Strongyloides stercoralis</name>
    <name type="common">Threadworm</name>
    <dbReference type="NCBI Taxonomy" id="6248"/>
    <lineage>
        <taxon>Eukaryota</taxon>
        <taxon>Metazoa</taxon>
        <taxon>Ecdysozoa</taxon>
        <taxon>Nematoda</taxon>
        <taxon>Chromadorea</taxon>
        <taxon>Rhabditida</taxon>
        <taxon>Tylenchina</taxon>
        <taxon>Panagrolaimomorpha</taxon>
        <taxon>Strongyloidoidea</taxon>
        <taxon>Strongyloididae</taxon>
        <taxon>Strongyloides</taxon>
    </lineage>
</organism>
<dbReference type="InterPro" id="IPR006689">
    <property type="entry name" value="Small_GTPase_ARF/SAR"/>
</dbReference>
<comment type="subcellular location">
    <subcellularLocation>
        <location evidence="2">Cytoplasmic vesicle</location>
        <location evidence="2">Phagosome membrane</location>
    </subcellularLocation>
    <subcellularLocation>
        <location evidence="24">Endomembrane system</location>
        <topology evidence="24">Lipid-anchor</topology>
        <orientation evidence="24">Cytoplasmic side</orientation>
    </subcellularLocation>
    <subcellularLocation>
        <location evidence="23">Golgi apparatus</location>
        <location evidence="23">trans-Golgi network membrane</location>
        <topology evidence="23">Lipid-anchor</topology>
    </subcellularLocation>
</comment>
<dbReference type="CDD" id="cd03788">
    <property type="entry name" value="GT20_TPS"/>
    <property type="match status" value="1"/>
</dbReference>
<feature type="binding site" evidence="27">
    <location>
        <begin position="1901"/>
        <end position="1904"/>
    </location>
    <ligand>
        <name>GTP</name>
        <dbReference type="ChEBI" id="CHEBI:37565"/>
    </ligand>
</feature>
<dbReference type="GO" id="GO:0003825">
    <property type="term" value="F:alpha,alpha-trehalose-phosphate synthase (UDP-forming) activity"/>
    <property type="evidence" value="ECO:0007669"/>
    <property type="project" value="UniProtKB-EC"/>
</dbReference>
<dbReference type="SMART" id="SM00175">
    <property type="entry name" value="RAB"/>
    <property type="match status" value="1"/>
</dbReference>
<feature type="domain" description="Trehalose-6-phosphate phosphatase helical bundle" evidence="30">
    <location>
        <begin position="832"/>
        <end position="934"/>
    </location>
</feature>
<dbReference type="Gene3D" id="3.30.70.3080">
    <property type="match status" value="1"/>
</dbReference>
<evidence type="ECO:0000256" key="2">
    <source>
        <dbReference type="ARBA" id="ARBA00004580"/>
    </source>
</evidence>
<dbReference type="GO" id="GO:0016192">
    <property type="term" value="P:vesicle-mediated transport"/>
    <property type="evidence" value="ECO:0007669"/>
    <property type="project" value="UniProtKB-KW"/>
</dbReference>
<dbReference type="GO" id="GO:0030670">
    <property type="term" value="C:phagocytic vesicle membrane"/>
    <property type="evidence" value="ECO:0007669"/>
    <property type="project" value="UniProtKB-SubCell"/>
</dbReference>
<evidence type="ECO:0000256" key="8">
    <source>
        <dbReference type="ARBA" id="ARBA00022448"/>
    </source>
</evidence>
<keyword evidence="15" id="KW-0931">ER-Golgi transport</keyword>
<dbReference type="GO" id="GO:0015031">
    <property type="term" value="P:protein transport"/>
    <property type="evidence" value="ECO:0007669"/>
    <property type="project" value="UniProtKB-KW"/>
</dbReference>
<dbReference type="InterPro" id="IPR036412">
    <property type="entry name" value="HAD-like_sf"/>
</dbReference>
<dbReference type="SMART" id="SM00176">
    <property type="entry name" value="RAN"/>
    <property type="match status" value="1"/>
</dbReference>
<name>A0AAF5DQK0_STRER</name>
<dbReference type="PROSITE" id="PS51419">
    <property type="entry name" value="RAB"/>
    <property type="match status" value="1"/>
</dbReference>
<evidence type="ECO:0000313" key="32">
    <source>
        <dbReference type="Proteomes" id="UP000035681"/>
    </source>
</evidence>
<evidence type="ECO:0000256" key="20">
    <source>
        <dbReference type="ARBA" id="ARBA00023288"/>
    </source>
</evidence>
<evidence type="ECO:0000256" key="25">
    <source>
        <dbReference type="ARBA" id="ARBA00048039"/>
    </source>
</evidence>
<dbReference type="NCBIfam" id="TIGR00231">
    <property type="entry name" value="small_GTP"/>
    <property type="match status" value="2"/>
</dbReference>
<sequence>IKKIMEEIEISNKTPTEKPFQKNKKKDLGGLNEESALNDVKRLLSIIKEKKIDSNMSNEEFFINSLSIFVSVWRSKGKDSEVAFEGLLVILELCLQKNSEHQQIFYSLIEILGYHSVQFWKSAIPIIFNSDLTYGSKYRDALLFNLTLFDVNFGKSKLKELFAADPYIQKSLLGVHAKRFSEQYHSLQRRRSKSSLIPSEDSLSEVSEDETETTVKNNKEKQTRRRRSININSSTESLDKHYDSNDDVNVNTTFSAGGITSQYLKKRVINVSNAPPVSLKKEKTGEWEIKQGSGGLVSCVDPVMSKDHENVWLANLGMNINKKNNQSESYKKGLVVDNAPTTNTLGLPLIRQQLADVLFHVLADDEEVEDACGKGKGMKDDLSLLGVLNNYNKENYKLNPVIVQEDDYNVYYGGISNGLIWPAFHNLEEYIVKIYDDPLILNEHWCAYVRVNYQFALDAVRNSRPQDFIWIHDYHLMLTGLIMQNLDPNLDVGFFLHIPFQPTDDFFIKYKVCSLPVLRGLLKFSKVGFQTHRDRTSFINYVKKYLSSAQILFDIKTDTYTVTHEGTTASLGVFPVSIKNEDFLKIANNPEVKEKSIEKRKLIMGENPPEDGNLIFSVERFDYTKGIKEKLNAWMNYFKKYPERIGKDVLLQVAVTNRRSVDTYRKYQDECLEIAELINLTYKSDKYPNWKPLIFSTDGLSRDELVATYLAMDIGLVTPKKDGMNLVVKEMLVCNQNAGLVISTGAGSEIQFTNAGLYSDEEKTYKRVVNLFDVDEFADAIYSAAIESKETRSKHGKKLNEFILANDIERWSTSFLDPAWSHQVIKLTDIKTLDDFYKLMMRTRDIRRQIVERVLKGIPISDHFSISLINAKESLLHACKPGTSQIILQTDGQENTNAQLDIAIEIKEFERDISFLEFALSDDVYNVELFIDSLKSSHTKGSEQFRQEVVSVADLFYDADHFEYFFTDRDGTLKSYSCTYQASVQPAYSGVIQAQFARRCAQTCCIVTTSPMLQIGVLDVSTIPEGYYYFGASVGRDWYLDPSNKFRDTTISPDDLHLLDIIFEDINQMLLETKWRRFTWIGSGLQKHYGHITLAHQDVYHTVENEQVILLDKEIKNIVKKHDSTGEHIMIKLTDTDIKIFLKTSSTGKIFTKGDGITLFAKKMGFDLTKGRILVCGDSESDISMLETCLKLNSENVYTVWVSTNNELKEKVSQLCKQYNNNNCAFVSCPEILLGVFNMLLVILLMALDFPIRGNYKIEVGITMVSTLDDSFDYLFKIVLIGDMGVGKTCVVQRFKSGTFIEQQGTTIGVDFTMKTMIVDGKKIKLQIWDTGGQERFRTITQSYYRSANGIILCYDMTCKQSFESLQRWIDDVVKYAVPNVSKILIATKADKENERVVGYDEGLHLSSTHSMCGFFEVSSKNNINIEQIFYKMAVRLKNQYESVYLKIIEKEMLSAILNIGKDSSNSTKIVVQPEGSSREELIYTVFKQYCTKGRILEAYKRLKNGLKTMQDEYLQSKDEKIFTRYPKLQNMVHEVVLLEKQYWQLLDIPNYDVIESPNEYVLKIINILDKKNSAPQKITGISSLLGATIGNVDKTKDMALSESLRNKSTEELRKDCERLYIEIFKISKKYLGLRKILKELTNNYQHSRFFPIIPRYQLLKSMIKQILRAPEFSEICHEQMVNENLNIEIKNIYYKVKLKKYIYKNMQKKTYICVKIYDVFDICYDFLITKLIYHKKISLSVSIPSAFVNLNVSPNPPPIDDWVVVKTTLFYYHSMGLTISGIFQRLFGKKQVRILMVGLDAAGKTTILYKLKLGEIVTTIPTIGFNVETVEYKNISFTVWDVGGQDKIRPLWRYYFQNTQGLIFVVDSNDRERIDEAKDELTRMLNEDELKDATLLVFANKQDLPNAMATAEITEKLGLHQLRNRTWFIQSACATQGHGLYEGLDWLSQQLSQQ</sequence>
<keyword evidence="16" id="KW-0653">Protein transport</keyword>
<feature type="binding site" evidence="28">
    <location>
        <position position="1806"/>
    </location>
    <ligand>
        <name>Mg(2+)</name>
        <dbReference type="ChEBI" id="CHEBI:18420"/>
    </ligand>
</feature>
<dbReference type="FunFam" id="3.40.50.2000:FF:000206">
    <property type="entry name" value="Trehalose-6-phosphate synthase"/>
    <property type="match status" value="1"/>
</dbReference>
<keyword evidence="12" id="KW-0808">Transferase</keyword>
<evidence type="ECO:0000256" key="15">
    <source>
        <dbReference type="ARBA" id="ARBA00022892"/>
    </source>
</evidence>
<dbReference type="GO" id="GO:0005992">
    <property type="term" value="P:trehalose biosynthetic process"/>
    <property type="evidence" value="ECO:0007669"/>
    <property type="project" value="InterPro"/>
</dbReference>
<keyword evidence="19" id="KW-0472">Membrane</keyword>
<dbReference type="Proteomes" id="UP000035681">
    <property type="component" value="Unplaced"/>
</dbReference>
<evidence type="ECO:0000256" key="14">
    <source>
        <dbReference type="ARBA" id="ARBA00022741"/>
    </source>
</evidence>
<keyword evidence="13" id="KW-0519">Myristate</keyword>
<evidence type="ECO:0000256" key="7">
    <source>
        <dbReference type="ARBA" id="ARBA00012538"/>
    </source>
</evidence>
<reference evidence="33" key="1">
    <citation type="submission" date="2024-02" db="UniProtKB">
        <authorList>
            <consortium name="WormBaseParasite"/>
        </authorList>
    </citation>
    <scope>IDENTIFICATION</scope>
</reference>
<feature type="binding site" evidence="27">
    <location>
        <position position="1845"/>
    </location>
    <ligand>
        <name>GTP</name>
        <dbReference type="ChEBI" id="CHEBI:37565"/>
    </ligand>
</feature>
<evidence type="ECO:0000256" key="22">
    <source>
        <dbReference type="ARBA" id="ARBA00023329"/>
    </source>
</evidence>
<keyword evidence="28" id="KW-0479">Metal-binding</keyword>
<dbReference type="Gene3D" id="3.40.50.300">
    <property type="entry name" value="P-loop containing nucleotide triphosphate hydrolases"/>
    <property type="match status" value="2"/>
</dbReference>
<accession>A0AAF5DQK0</accession>
<dbReference type="FunFam" id="3.40.50.300:FF:000024">
    <property type="entry name" value="ADP-ribosylation factor 1"/>
    <property type="match status" value="1"/>
</dbReference>
<evidence type="ECO:0000256" key="21">
    <source>
        <dbReference type="ARBA" id="ARBA00023289"/>
    </source>
</evidence>
<dbReference type="Gene3D" id="3.40.50.1000">
    <property type="entry name" value="HAD superfamily/HAD-like"/>
    <property type="match status" value="1"/>
</dbReference>
<dbReference type="Pfam" id="PF00025">
    <property type="entry name" value="Arf"/>
    <property type="match status" value="1"/>
</dbReference>
<evidence type="ECO:0000256" key="24">
    <source>
        <dbReference type="ARBA" id="ARBA00046278"/>
    </source>
</evidence>
<feature type="binding site" evidence="28">
    <location>
        <position position="1823"/>
    </location>
    <ligand>
        <name>Mg(2+)</name>
        <dbReference type="ChEBI" id="CHEBI:18420"/>
    </ligand>
</feature>
<evidence type="ECO:0000256" key="17">
    <source>
        <dbReference type="ARBA" id="ARBA00023034"/>
    </source>
</evidence>
<evidence type="ECO:0000256" key="3">
    <source>
        <dbReference type="ARBA" id="ARBA00005409"/>
    </source>
</evidence>
<dbReference type="SMART" id="SM00177">
    <property type="entry name" value="ARF"/>
    <property type="match status" value="2"/>
</dbReference>
<evidence type="ECO:0000256" key="23">
    <source>
        <dbReference type="ARBA" id="ARBA00037864"/>
    </source>
</evidence>
<evidence type="ECO:0000256" key="9">
    <source>
        <dbReference type="ARBA" id="ARBA00022481"/>
    </source>
</evidence>
<dbReference type="SUPFAM" id="SSF52540">
    <property type="entry name" value="P-loop containing nucleoside triphosphate hydrolases"/>
    <property type="match status" value="2"/>
</dbReference>
<keyword evidence="21" id="KW-0636">Prenylation</keyword>
<dbReference type="GO" id="GO:0003924">
    <property type="term" value="F:GTPase activity"/>
    <property type="evidence" value="ECO:0007669"/>
    <property type="project" value="InterPro"/>
</dbReference>
<dbReference type="PRINTS" id="PR00449">
    <property type="entry name" value="RASTRNSFRMNG"/>
</dbReference>
<evidence type="ECO:0000256" key="12">
    <source>
        <dbReference type="ARBA" id="ARBA00022679"/>
    </source>
</evidence>
<dbReference type="InterPro" id="IPR049063">
    <property type="entry name" value="T6PP_C"/>
</dbReference>
<evidence type="ECO:0000256" key="27">
    <source>
        <dbReference type="PIRSR" id="PIRSR606689-1"/>
    </source>
</evidence>
<dbReference type="Pfam" id="PF21141">
    <property type="entry name" value="T6PP_C"/>
    <property type="match status" value="1"/>
</dbReference>
<evidence type="ECO:0000256" key="5">
    <source>
        <dbReference type="ARBA" id="ARBA00006270"/>
    </source>
</evidence>
<proteinExistence type="inferred from homology"/>
<dbReference type="Gene3D" id="3.40.50.2000">
    <property type="entry name" value="Glycogen Phosphorylase B"/>
    <property type="match status" value="2"/>
</dbReference>
<dbReference type="PANTHER" id="PTHR10788:SF110">
    <property type="entry name" value="ALPHA,ALPHA-TREHALOSE-PHOSPHATE SYNTHASE [UDP-FORMING] 2"/>
    <property type="match status" value="1"/>
</dbReference>
<feature type="region of interest" description="Disordered" evidence="29">
    <location>
        <begin position="191"/>
        <end position="242"/>
    </location>
</feature>
<dbReference type="PROSITE" id="PS51420">
    <property type="entry name" value="RHO"/>
    <property type="match status" value="1"/>
</dbReference>
<keyword evidence="10" id="KW-0597">Phosphoprotein</keyword>
<dbReference type="Gene3D" id="1.20.58.1800">
    <property type="match status" value="1"/>
</dbReference>
<evidence type="ECO:0000256" key="11">
    <source>
        <dbReference type="ARBA" id="ARBA00022676"/>
    </source>
</evidence>
<comment type="similarity">
    <text evidence="6">Belongs to the small GTPase superfamily. Arf family.</text>
</comment>
<dbReference type="EC" id="2.4.1.15" evidence="7"/>
<dbReference type="PROSITE" id="PS51421">
    <property type="entry name" value="RAS"/>
    <property type="match status" value="1"/>
</dbReference>
<keyword evidence="22" id="KW-0968">Cytoplasmic vesicle</keyword>
<dbReference type="AlphaFoldDB" id="A0AAF5DQK0"/>
<dbReference type="Pfam" id="PF18572">
    <property type="entry name" value="T6PP_N"/>
    <property type="match status" value="1"/>
</dbReference>
<keyword evidence="9" id="KW-0488">Methylation</keyword>
<dbReference type="Pfam" id="PF00982">
    <property type="entry name" value="Glyco_transf_20"/>
    <property type="match status" value="1"/>
</dbReference>
<evidence type="ECO:0000259" key="30">
    <source>
        <dbReference type="Pfam" id="PF18572"/>
    </source>
</evidence>
<evidence type="ECO:0000256" key="26">
    <source>
        <dbReference type="ARBA" id="ARBA00067841"/>
    </source>
</evidence>
<evidence type="ECO:0000256" key="16">
    <source>
        <dbReference type="ARBA" id="ARBA00022927"/>
    </source>
</evidence>
<dbReference type="InterPro" id="IPR023214">
    <property type="entry name" value="HAD_sf"/>
</dbReference>
<dbReference type="FunFam" id="3.40.50.300:FF:000803">
    <property type="entry name" value="Ras-related protein Rab-43"/>
    <property type="match status" value="1"/>
</dbReference>
<dbReference type="InterPro" id="IPR027417">
    <property type="entry name" value="P-loop_NTPase"/>
</dbReference>
<feature type="domain" description="Trehalose-6-phosphate phosphatase C-terminal" evidence="31">
    <location>
        <begin position="965"/>
        <end position="1233"/>
    </location>
</feature>
<dbReference type="GO" id="GO:0004805">
    <property type="term" value="F:trehalose-phosphatase activity"/>
    <property type="evidence" value="ECO:0007669"/>
    <property type="project" value="TreeGrafter"/>
</dbReference>
<keyword evidence="8" id="KW-0813">Transport</keyword>
<dbReference type="InterPro" id="IPR005225">
    <property type="entry name" value="Small_GTP-bd"/>
</dbReference>
<feature type="compositionally biased region" description="Acidic residues" evidence="29">
    <location>
        <begin position="202"/>
        <end position="212"/>
    </location>
</feature>
<evidence type="ECO:0000259" key="31">
    <source>
        <dbReference type="Pfam" id="PF21141"/>
    </source>
</evidence>
<comment type="function">
    <text evidence="1">Catalyzes the production of trehalose from glucose-6-phosphate and UDP-alpha-D-glucose in a 2 step process.</text>
</comment>
<protein>
    <recommendedName>
        <fullName evidence="26">Ras-related protein Rab-43</fullName>
        <ecNumber evidence="7">2.4.1.15</ecNumber>
    </recommendedName>
</protein>
<dbReference type="PANTHER" id="PTHR10788">
    <property type="entry name" value="TREHALOSE-6-PHOSPHATE SYNTHASE"/>
    <property type="match status" value="1"/>
</dbReference>